<organism evidence="1 2">
    <name type="scientific">Cytobacillus oceanisediminis</name>
    <dbReference type="NCBI Taxonomy" id="665099"/>
    <lineage>
        <taxon>Bacteria</taxon>
        <taxon>Bacillati</taxon>
        <taxon>Bacillota</taxon>
        <taxon>Bacilli</taxon>
        <taxon>Bacillales</taxon>
        <taxon>Bacillaceae</taxon>
        <taxon>Cytobacillus</taxon>
    </lineage>
</organism>
<dbReference type="Proteomes" id="UP000247150">
    <property type="component" value="Unassembled WGS sequence"/>
</dbReference>
<sequence>MSDKDTINDGMDHLNKIEGYPTDVELKKLPRPFKIFWILLYKLLCCIDPVYHHYELFGLTEREDEYE</sequence>
<reference evidence="1 2" key="1">
    <citation type="submission" date="2018-05" db="EMBL/GenBank/DDBJ databases">
        <title>Freshwater and sediment microbial communities from various areas in North America, analyzing microbe dynamics in response to fracking.</title>
        <authorList>
            <person name="Lamendella R."/>
        </authorList>
    </citation>
    <scope>NUCLEOTIDE SEQUENCE [LARGE SCALE GENOMIC DNA]</scope>
    <source>
        <strain evidence="1 2">15_TX</strain>
    </source>
</reference>
<dbReference type="AlphaFoldDB" id="A0A2V2ZY81"/>
<proteinExistence type="predicted"/>
<dbReference type="EMBL" id="QGTW01000006">
    <property type="protein sequence ID" value="PWW28369.1"/>
    <property type="molecule type" value="Genomic_DNA"/>
</dbReference>
<comment type="caution">
    <text evidence="1">The sequence shown here is derived from an EMBL/GenBank/DDBJ whole genome shotgun (WGS) entry which is preliminary data.</text>
</comment>
<evidence type="ECO:0000313" key="2">
    <source>
        <dbReference type="Proteomes" id="UP000247150"/>
    </source>
</evidence>
<dbReference type="RefSeq" id="WP_110065218.1">
    <property type="nucleotide sequence ID" value="NZ_QGTW01000006.1"/>
</dbReference>
<dbReference type="OrthoDB" id="2456645at2"/>
<accession>A0A2V2ZY81</accession>
<protein>
    <submittedName>
        <fullName evidence="1">Uncharacterized protein</fullName>
    </submittedName>
</protein>
<gene>
    <name evidence="1" type="ORF">DFO73_106185</name>
</gene>
<name>A0A2V2ZY81_9BACI</name>
<evidence type="ECO:0000313" key="1">
    <source>
        <dbReference type="EMBL" id="PWW28369.1"/>
    </source>
</evidence>